<sequence length="43" mass="5197">MASHVLHHGIVVLSGAYMEYTVTPWDLRYHYRRTVDYRDVVWC</sequence>
<reference evidence="1 2" key="1">
    <citation type="submission" date="2019-08" db="EMBL/GenBank/DDBJ databases">
        <authorList>
            <person name="Peeters C."/>
        </authorList>
    </citation>
    <scope>NUCLEOTIDE SEQUENCE [LARGE SCALE GENOMIC DNA]</scope>
    <source>
        <strain evidence="1 2">LMG 31121</strain>
    </source>
</reference>
<gene>
    <name evidence="1" type="ORF">PSP31121_05339</name>
</gene>
<evidence type="ECO:0000313" key="2">
    <source>
        <dbReference type="Proteomes" id="UP000335538"/>
    </source>
</evidence>
<proteinExistence type="predicted"/>
<name>A0A5E5BKK6_9BURK</name>
<dbReference type="EMBL" id="CABPSR010000030">
    <property type="protein sequence ID" value="VVE85642.1"/>
    <property type="molecule type" value="Genomic_DNA"/>
</dbReference>
<dbReference type="AlphaFoldDB" id="A0A5E5BKK6"/>
<dbReference type="Proteomes" id="UP000335538">
    <property type="component" value="Unassembled WGS sequence"/>
</dbReference>
<organism evidence="1 2">
    <name type="scientific">Pandoraea sputorum</name>
    <dbReference type="NCBI Taxonomy" id="93222"/>
    <lineage>
        <taxon>Bacteria</taxon>
        <taxon>Pseudomonadati</taxon>
        <taxon>Pseudomonadota</taxon>
        <taxon>Betaproteobacteria</taxon>
        <taxon>Burkholderiales</taxon>
        <taxon>Burkholderiaceae</taxon>
        <taxon>Pandoraea</taxon>
    </lineage>
</organism>
<accession>A0A5E5BKK6</accession>
<protein>
    <submittedName>
        <fullName evidence="1">Uncharacterized protein</fullName>
    </submittedName>
</protein>
<evidence type="ECO:0000313" key="1">
    <source>
        <dbReference type="EMBL" id="VVE85642.1"/>
    </source>
</evidence>